<accession>A0AAV1V167</accession>
<proteinExistence type="predicted"/>
<sequence>MTDQVIDQATPFLRAHPAHPEETEKKSGWCDRFGKSAAWFATNKNFEAIVAVASIWTTTKVTSTLSTVSRLKKMGNKRPAIKK</sequence>
<organism evidence="2 4">
    <name type="scientific">Peronospora matthiolae</name>
    <dbReference type="NCBI Taxonomy" id="2874970"/>
    <lineage>
        <taxon>Eukaryota</taxon>
        <taxon>Sar</taxon>
        <taxon>Stramenopiles</taxon>
        <taxon>Oomycota</taxon>
        <taxon>Peronosporomycetes</taxon>
        <taxon>Peronosporales</taxon>
        <taxon>Peronosporaceae</taxon>
        <taxon>Peronospora</taxon>
    </lineage>
</organism>
<protein>
    <submittedName>
        <fullName evidence="2">Uncharacterized protein</fullName>
    </submittedName>
</protein>
<dbReference type="AlphaFoldDB" id="A0AAV1V167"/>
<evidence type="ECO:0000313" key="4">
    <source>
        <dbReference type="Proteomes" id="UP001162060"/>
    </source>
</evidence>
<evidence type="ECO:0000313" key="3">
    <source>
        <dbReference type="EMBL" id="CAK7939543.1"/>
    </source>
</evidence>
<dbReference type="EMBL" id="CAKLBY020000246">
    <property type="protein sequence ID" value="CAK7939540.1"/>
    <property type="molecule type" value="Genomic_DNA"/>
</dbReference>
<dbReference type="EMBL" id="CAKLBY020000246">
    <property type="protein sequence ID" value="CAK7939543.1"/>
    <property type="molecule type" value="Genomic_DNA"/>
</dbReference>
<reference evidence="2" key="1">
    <citation type="submission" date="2024-01" db="EMBL/GenBank/DDBJ databases">
        <authorList>
            <person name="Webb A."/>
        </authorList>
    </citation>
    <scope>NUCLEOTIDE SEQUENCE</scope>
    <source>
        <strain evidence="2">Pm1</strain>
    </source>
</reference>
<name>A0AAV1V167_9STRA</name>
<feature type="compositionally biased region" description="Basic and acidic residues" evidence="1">
    <location>
        <begin position="18"/>
        <end position="27"/>
    </location>
</feature>
<gene>
    <name evidence="2" type="ORF">PM001_LOCUS24690</name>
    <name evidence="3" type="ORF">PM001_LOCUS24693</name>
</gene>
<comment type="caution">
    <text evidence="2">The sequence shown here is derived from an EMBL/GenBank/DDBJ whole genome shotgun (WGS) entry which is preliminary data.</text>
</comment>
<dbReference type="Proteomes" id="UP001162060">
    <property type="component" value="Unassembled WGS sequence"/>
</dbReference>
<evidence type="ECO:0000256" key="1">
    <source>
        <dbReference type="SAM" id="MobiDB-lite"/>
    </source>
</evidence>
<feature type="region of interest" description="Disordered" evidence="1">
    <location>
        <begin position="1"/>
        <end position="27"/>
    </location>
</feature>
<evidence type="ECO:0000313" key="2">
    <source>
        <dbReference type="EMBL" id="CAK7939540.1"/>
    </source>
</evidence>